<protein>
    <recommendedName>
        <fullName evidence="6">Pseudouridine synthase</fullName>
        <ecNumber evidence="6">5.4.99.-</ecNumber>
    </recommendedName>
</protein>
<comment type="catalytic activity">
    <reaction evidence="1 6">
        <text>a uridine in RNA = a pseudouridine in RNA</text>
        <dbReference type="Rhea" id="RHEA:48348"/>
        <dbReference type="Rhea" id="RHEA-COMP:12068"/>
        <dbReference type="Rhea" id="RHEA-COMP:12069"/>
        <dbReference type="ChEBI" id="CHEBI:65314"/>
        <dbReference type="ChEBI" id="CHEBI:65315"/>
    </reaction>
</comment>
<dbReference type="NCBIfam" id="TIGR00005">
    <property type="entry name" value="rluA_subfam"/>
    <property type="match status" value="1"/>
</dbReference>
<keyword evidence="5" id="KW-0694">RNA-binding</keyword>
<evidence type="ECO:0000256" key="4">
    <source>
        <dbReference type="PIRSR" id="PIRSR606225-1"/>
    </source>
</evidence>
<comment type="function">
    <text evidence="6">Responsible for synthesis of pseudouridine from uracil.</text>
</comment>
<dbReference type="SUPFAM" id="SSF55174">
    <property type="entry name" value="Alpha-L RNA-binding motif"/>
    <property type="match status" value="1"/>
</dbReference>
<dbReference type="Pfam" id="PF00849">
    <property type="entry name" value="PseudoU_synth_2"/>
    <property type="match status" value="1"/>
</dbReference>
<evidence type="ECO:0000256" key="1">
    <source>
        <dbReference type="ARBA" id="ARBA00000073"/>
    </source>
</evidence>
<dbReference type="Gene3D" id="3.30.2350.10">
    <property type="entry name" value="Pseudouridine synthase"/>
    <property type="match status" value="1"/>
</dbReference>
<dbReference type="CDD" id="cd00165">
    <property type="entry name" value="S4"/>
    <property type="match status" value="1"/>
</dbReference>
<gene>
    <name evidence="8" type="ORF">H9757_06545</name>
</gene>
<dbReference type="AlphaFoldDB" id="A0A9D2NXL5"/>
<comment type="caution">
    <text evidence="8">The sequence shown here is derived from an EMBL/GenBank/DDBJ whole genome shotgun (WGS) entry which is preliminary data.</text>
</comment>
<feature type="domain" description="RNA-binding S4" evidence="7">
    <location>
        <begin position="13"/>
        <end position="73"/>
    </location>
</feature>
<dbReference type="InterPro" id="IPR006145">
    <property type="entry name" value="PsdUridine_synth_RsuA/RluA"/>
</dbReference>
<evidence type="ECO:0000256" key="3">
    <source>
        <dbReference type="ARBA" id="ARBA00023235"/>
    </source>
</evidence>
<reference evidence="8" key="2">
    <citation type="submission" date="2021-04" db="EMBL/GenBank/DDBJ databases">
        <authorList>
            <person name="Gilroy R."/>
        </authorList>
    </citation>
    <scope>NUCLEOTIDE SEQUENCE</scope>
    <source>
        <strain evidence="8">ChiGjej1B1-1692</strain>
    </source>
</reference>
<reference evidence="8" key="1">
    <citation type="journal article" date="2021" name="PeerJ">
        <title>Extensive microbial diversity within the chicken gut microbiome revealed by metagenomics and culture.</title>
        <authorList>
            <person name="Gilroy R."/>
            <person name="Ravi A."/>
            <person name="Getino M."/>
            <person name="Pursley I."/>
            <person name="Horton D.L."/>
            <person name="Alikhan N.F."/>
            <person name="Baker D."/>
            <person name="Gharbi K."/>
            <person name="Hall N."/>
            <person name="Watson M."/>
            <person name="Adriaenssens E.M."/>
            <person name="Foster-Nyarko E."/>
            <person name="Jarju S."/>
            <person name="Secka A."/>
            <person name="Antonio M."/>
            <person name="Oren A."/>
            <person name="Chaudhuri R.R."/>
            <person name="La Ragione R."/>
            <person name="Hildebrand F."/>
            <person name="Pallen M.J."/>
        </authorList>
    </citation>
    <scope>NUCLEOTIDE SEQUENCE</scope>
    <source>
        <strain evidence="8">ChiGjej1B1-1692</strain>
    </source>
</reference>
<dbReference type="EC" id="5.4.99.-" evidence="6"/>
<accession>A0A9D2NXL5</accession>
<dbReference type="PANTHER" id="PTHR21600">
    <property type="entry name" value="MITOCHONDRIAL RNA PSEUDOURIDINE SYNTHASE"/>
    <property type="match status" value="1"/>
</dbReference>
<proteinExistence type="inferred from homology"/>
<evidence type="ECO:0000256" key="5">
    <source>
        <dbReference type="PROSITE-ProRule" id="PRU00182"/>
    </source>
</evidence>
<organism evidence="8 9">
    <name type="scientific">Candidatus Mediterraneibacter faecigallinarum</name>
    <dbReference type="NCBI Taxonomy" id="2838669"/>
    <lineage>
        <taxon>Bacteria</taxon>
        <taxon>Bacillati</taxon>
        <taxon>Bacillota</taxon>
        <taxon>Clostridia</taxon>
        <taxon>Lachnospirales</taxon>
        <taxon>Lachnospiraceae</taxon>
        <taxon>Mediterraneibacter</taxon>
    </lineage>
</organism>
<evidence type="ECO:0000313" key="9">
    <source>
        <dbReference type="Proteomes" id="UP000823894"/>
    </source>
</evidence>
<evidence type="ECO:0000256" key="2">
    <source>
        <dbReference type="ARBA" id="ARBA00010876"/>
    </source>
</evidence>
<name>A0A9D2NXL5_9FIRM</name>
<dbReference type="InterPro" id="IPR050188">
    <property type="entry name" value="RluA_PseudoU_synthase"/>
</dbReference>
<dbReference type="EMBL" id="DWWK01000094">
    <property type="protein sequence ID" value="HJC38703.1"/>
    <property type="molecule type" value="Genomic_DNA"/>
</dbReference>
<dbReference type="SUPFAM" id="SSF55120">
    <property type="entry name" value="Pseudouridine synthase"/>
    <property type="match status" value="1"/>
</dbReference>
<evidence type="ECO:0000256" key="6">
    <source>
        <dbReference type="RuleBase" id="RU362028"/>
    </source>
</evidence>
<dbReference type="Gene3D" id="3.10.290.10">
    <property type="entry name" value="RNA-binding S4 domain"/>
    <property type="match status" value="1"/>
</dbReference>
<dbReference type="Proteomes" id="UP000823894">
    <property type="component" value="Unassembled WGS sequence"/>
</dbReference>
<dbReference type="GO" id="GO:0120159">
    <property type="term" value="F:rRNA pseudouridine synthase activity"/>
    <property type="evidence" value="ECO:0007669"/>
    <property type="project" value="UniProtKB-ARBA"/>
</dbReference>
<dbReference type="PROSITE" id="PS50889">
    <property type="entry name" value="S4"/>
    <property type="match status" value="1"/>
</dbReference>
<dbReference type="InterPro" id="IPR002942">
    <property type="entry name" value="S4_RNA-bd"/>
</dbReference>
<dbReference type="InterPro" id="IPR020103">
    <property type="entry name" value="PsdUridine_synth_cat_dom_sf"/>
</dbReference>
<sequence>MKEIRIGENESGQRLDKFLLKYMNRAPKSFLYKMMRKKNITLNGKKAQGNEQLEKGDTVKLFLSDETIGKFTEQQDYAGNAGAELDILYEDKHTIFINKPAGMLSQKAEQKDVSLVEHLIAYLLKTGQITTDGLAAFRPSVCNRLDRNTSGIVAAGKTLAALQELSGMFRERTLRKYYLCLVKGTVTEKRRISGWLSKDEKTNKVTVHCAPDDGGVPIETEYRPVRSGDGVTLLEVHLITGKTHQIRAHLASEGHPIIGDYKYGSRVVNDRFRKEYGLTSQLLHARRLCFPECEGTLSYLSGREIEAPVPALFEKICRERGVM</sequence>
<dbReference type="CDD" id="cd02869">
    <property type="entry name" value="PseudoU_synth_RluA_like"/>
    <property type="match status" value="1"/>
</dbReference>
<keyword evidence="3 6" id="KW-0413">Isomerase</keyword>
<dbReference type="PANTHER" id="PTHR21600:SF83">
    <property type="entry name" value="PSEUDOURIDYLATE SYNTHASE RPUSD4, MITOCHONDRIAL"/>
    <property type="match status" value="1"/>
</dbReference>
<feature type="active site" evidence="4">
    <location>
        <position position="146"/>
    </location>
</feature>
<dbReference type="InterPro" id="IPR036986">
    <property type="entry name" value="S4_RNA-bd_sf"/>
</dbReference>
<dbReference type="GO" id="GO:0000455">
    <property type="term" value="P:enzyme-directed rRNA pseudouridine synthesis"/>
    <property type="evidence" value="ECO:0007669"/>
    <property type="project" value="UniProtKB-ARBA"/>
</dbReference>
<dbReference type="SMART" id="SM00363">
    <property type="entry name" value="S4"/>
    <property type="match status" value="1"/>
</dbReference>
<dbReference type="GO" id="GO:0003723">
    <property type="term" value="F:RNA binding"/>
    <property type="evidence" value="ECO:0007669"/>
    <property type="project" value="UniProtKB-KW"/>
</dbReference>
<dbReference type="InterPro" id="IPR006225">
    <property type="entry name" value="PsdUridine_synth_RluC/D"/>
</dbReference>
<evidence type="ECO:0000313" key="8">
    <source>
        <dbReference type="EMBL" id="HJC38703.1"/>
    </source>
</evidence>
<evidence type="ECO:0000259" key="7">
    <source>
        <dbReference type="SMART" id="SM00363"/>
    </source>
</evidence>
<comment type="similarity">
    <text evidence="2 6">Belongs to the pseudouridine synthase RluA family.</text>
</comment>